<proteinExistence type="predicted"/>
<organism evidence="1 2">
    <name type="scientific">Thalassospira xianhensis MCCC 1A02616</name>
    <dbReference type="NCBI Taxonomy" id="1177929"/>
    <lineage>
        <taxon>Bacteria</taxon>
        <taxon>Pseudomonadati</taxon>
        <taxon>Pseudomonadota</taxon>
        <taxon>Alphaproteobacteria</taxon>
        <taxon>Rhodospirillales</taxon>
        <taxon>Thalassospiraceae</taxon>
        <taxon>Thalassospira</taxon>
    </lineage>
</organism>
<reference evidence="1 2" key="1">
    <citation type="submission" date="2014-07" db="EMBL/GenBank/DDBJ databases">
        <title>Draft genome sequence of Thalassospira xianhensis P-4 (MCCC 1A02616).</title>
        <authorList>
            <person name="Lai Q."/>
            <person name="Shao Z."/>
        </authorList>
    </citation>
    <scope>NUCLEOTIDE SEQUENCE [LARGE SCALE GENOMIC DNA]</scope>
    <source>
        <strain evidence="1 2">MCCC 1A02616</strain>
    </source>
</reference>
<dbReference type="Proteomes" id="UP000252419">
    <property type="component" value="Unassembled WGS sequence"/>
</dbReference>
<name>A0A367UGT1_9PROT</name>
<comment type="caution">
    <text evidence="1">The sequence shown here is derived from an EMBL/GenBank/DDBJ whole genome shotgun (WGS) entry which is preliminary data.</text>
</comment>
<sequence>MIGFSFYETFGNNILSPICAIAYDLSEAGEKVRQKPETYAAFKEAVFDALSSYADLKPYSRLEVESTVDAWLKANDTTPEKLMFLM</sequence>
<dbReference type="EMBL" id="JPWA01000001">
    <property type="protein sequence ID" value="RCK07516.1"/>
    <property type="molecule type" value="Genomic_DNA"/>
</dbReference>
<dbReference type="RefSeq" id="WP_114119966.1">
    <property type="nucleotide sequence ID" value="NZ_JPWA01000001.1"/>
</dbReference>
<accession>A0A367UGT1</accession>
<evidence type="ECO:0000313" key="1">
    <source>
        <dbReference type="EMBL" id="RCK07516.1"/>
    </source>
</evidence>
<keyword evidence="2" id="KW-1185">Reference proteome</keyword>
<protein>
    <submittedName>
        <fullName evidence="1">Uncharacterized protein</fullName>
    </submittedName>
</protein>
<gene>
    <name evidence="1" type="ORF">TH5_00040</name>
</gene>
<evidence type="ECO:0000313" key="2">
    <source>
        <dbReference type="Proteomes" id="UP000252419"/>
    </source>
</evidence>
<dbReference type="AlphaFoldDB" id="A0A367UGT1"/>